<dbReference type="AlphaFoldDB" id="A0A3A8B5G5"/>
<proteinExistence type="predicted"/>
<protein>
    <recommendedName>
        <fullName evidence="3">GNAT family N-acetyltransferase</fullName>
    </recommendedName>
</protein>
<name>A0A3A8B5G5_9RHOB</name>
<dbReference type="RefSeq" id="WP_121165525.1">
    <property type="nucleotide sequence ID" value="NZ_RAPE01000002.1"/>
</dbReference>
<evidence type="ECO:0000313" key="1">
    <source>
        <dbReference type="EMBL" id="RKF14746.1"/>
    </source>
</evidence>
<gene>
    <name evidence="1" type="ORF">D6850_07655</name>
</gene>
<dbReference type="Proteomes" id="UP000281128">
    <property type="component" value="Unassembled WGS sequence"/>
</dbReference>
<evidence type="ECO:0008006" key="3">
    <source>
        <dbReference type="Google" id="ProtNLM"/>
    </source>
</evidence>
<comment type="caution">
    <text evidence="1">The sequence shown here is derived from an EMBL/GenBank/DDBJ whole genome shotgun (WGS) entry which is preliminary data.</text>
</comment>
<keyword evidence="2" id="KW-1185">Reference proteome</keyword>
<dbReference type="InterPro" id="IPR016181">
    <property type="entry name" value="Acyl_CoA_acyltransferase"/>
</dbReference>
<accession>A0A3A8B5G5</accession>
<evidence type="ECO:0000313" key="2">
    <source>
        <dbReference type="Proteomes" id="UP000281128"/>
    </source>
</evidence>
<sequence length="356" mass="39042">MADRVFVPGEDDAAVLGLRARVWGADHPHTDPAYFKWLFRDSPAGTGTGVIYEKDGATIGFAGICAREAVMDGRRFRIAHGLDFMVDPDVSGVLSGRAGVRILQRHVQEAEKQGFDANLNYPNDNSHRMLVSKRVRYEPVLAPALYIRPISPWRGTADGAPSLARRVALTAAAGYGRLRGIGISREAGIAEIDRCDERFDALWSRLCADGRLRFCRDARTLDWRYRQNPVYRYRILAAERDGALDGYIVTSKREIMDTSAELVCDLAVAHDAPGTAARLLRAAAGRARRDGVALLATQALSAGPTAAALRRTGFLRVPERLNPKPFRMIATAYTDAGKDALIGGNWSFAWGDMDVV</sequence>
<reference evidence="1 2" key="1">
    <citation type="submission" date="2018-09" db="EMBL/GenBank/DDBJ databases">
        <title>Roseovarius spongiae sp. nov., isolated from a marine sponge.</title>
        <authorList>
            <person name="Zhuang L."/>
            <person name="Luo L."/>
        </authorList>
    </citation>
    <scope>NUCLEOTIDE SEQUENCE [LARGE SCALE GENOMIC DNA]</scope>
    <source>
        <strain evidence="1 2">HN-E21</strain>
    </source>
</reference>
<dbReference type="OrthoDB" id="5570877at2"/>
<organism evidence="1 2">
    <name type="scientific">Roseovarius spongiae</name>
    <dbReference type="NCBI Taxonomy" id="2320272"/>
    <lineage>
        <taxon>Bacteria</taxon>
        <taxon>Pseudomonadati</taxon>
        <taxon>Pseudomonadota</taxon>
        <taxon>Alphaproteobacteria</taxon>
        <taxon>Rhodobacterales</taxon>
        <taxon>Roseobacteraceae</taxon>
        <taxon>Roseovarius</taxon>
    </lineage>
</organism>
<dbReference type="SUPFAM" id="SSF55729">
    <property type="entry name" value="Acyl-CoA N-acyltransferases (Nat)"/>
    <property type="match status" value="2"/>
</dbReference>
<dbReference type="EMBL" id="RAPE01000002">
    <property type="protein sequence ID" value="RKF14746.1"/>
    <property type="molecule type" value="Genomic_DNA"/>
</dbReference>
<dbReference type="Gene3D" id="3.40.630.30">
    <property type="match status" value="1"/>
</dbReference>